<gene>
    <name evidence="2" type="ORF">A3770_19p83150</name>
</gene>
<keyword evidence="3" id="KW-1185">Reference proteome</keyword>
<feature type="compositionally biased region" description="Basic and acidic residues" evidence="1">
    <location>
        <begin position="13"/>
        <end position="35"/>
    </location>
</feature>
<reference evidence="2 3" key="1">
    <citation type="submission" date="2018-07" db="EMBL/GenBank/DDBJ databases">
        <title>The complete nuclear genome of the prasinophyte Chloropicon primus (CCMP1205).</title>
        <authorList>
            <person name="Pombert J.-F."/>
            <person name="Otis C."/>
            <person name="Turmel M."/>
            <person name="Lemieux C."/>
        </authorList>
    </citation>
    <scope>NUCLEOTIDE SEQUENCE [LARGE SCALE GENOMIC DNA]</scope>
    <source>
        <strain evidence="2 3">CCMP1205</strain>
    </source>
</reference>
<feature type="compositionally biased region" description="Low complexity" evidence="1">
    <location>
        <begin position="103"/>
        <end position="115"/>
    </location>
</feature>
<feature type="region of interest" description="Disordered" evidence="1">
    <location>
        <begin position="13"/>
        <end position="37"/>
    </location>
</feature>
<sequence>MAFLFRACRRSDPVAGHGHDHDHDDHGHDHDDHAIKPRLPRSVGGYYYYDEDDEDTGAGVCGRRLCLGGRKKGAAPRGRGRSVGRIAHAPVDDAAAEMVNIQPKRSYPSRSPSRKLTPYPGKTGSSSLKNLHKFVTAAPGPLGAMDRDSSDPPSRNPSFRRSNAKKYSIACSSKASSICANSGAKPIKDWERSGSNSNNSSSRGNSNSKSRESRSTNTGSGSGESGESGDTGTSSNTYSSCSYDSIDWSKPPSSLLEASMRRVAINEKREMENRERERIKKLKLYPKPLKVFTESFFKGLLSSNPQWASDPRVEDCFNEEARMMTHDGQMYYGRMGLIKRLNRGMERLLKMLGEHGKGKKNKLGLGANEQLDLKKLQALGLECLEPVQVEEGTWRVVFNMKKGVLKYSFEDEFIMEDGKIKKLTRRLIK</sequence>
<evidence type="ECO:0000313" key="3">
    <source>
        <dbReference type="Proteomes" id="UP000316726"/>
    </source>
</evidence>
<proteinExistence type="predicted"/>
<dbReference type="EMBL" id="CP031052">
    <property type="protein sequence ID" value="QDZ25797.1"/>
    <property type="molecule type" value="Genomic_DNA"/>
</dbReference>
<organism evidence="2 3">
    <name type="scientific">Chloropicon primus</name>
    <dbReference type="NCBI Taxonomy" id="1764295"/>
    <lineage>
        <taxon>Eukaryota</taxon>
        <taxon>Viridiplantae</taxon>
        <taxon>Chlorophyta</taxon>
        <taxon>Chloropicophyceae</taxon>
        <taxon>Chloropicales</taxon>
        <taxon>Chloropicaceae</taxon>
        <taxon>Chloropicon</taxon>
    </lineage>
</organism>
<feature type="compositionally biased region" description="Low complexity" evidence="1">
    <location>
        <begin position="151"/>
        <end position="164"/>
    </location>
</feature>
<evidence type="ECO:0000256" key="1">
    <source>
        <dbReference type="SAM" id="MobiDB-lite"/>
    </source>
</evidence>
<dbReference type="Proteomes" id="UP000316726">
    <property type="component" value="Chromosome 19"/>
</dbReference>
<feature type="compositionally biased region" description="Low complexity" evidence="1">
    <location>
        <begin position="193"/>
        <end position="208"/>
    </location>
</feature>
<protein>
    <submittedName>
        <fullName evidence="2">Uncharacterized protein</fullName>
    </submittedName>
</protein>
<dbReference type="AlphaFoldDB" id="A0A5B8MYW9"/>
<name>A0A5B8MYW9_9CHLO</name>
<feature type="region of interest" description="Disordered" evidence="1">
    <location>
        <begin position="102"/>
        <end position="164"/>
    </location>
</feature>
<evidence type="ECO:0000313" key="2">
    <source>
        <dbReference type="EMBL" id="QDZ25797.1"/>
    </source>
</evidence>
<dbReference type="OrthoDB" id="550269at2759"/>
<accession>A0A5B8MYW9</accession>
<feature type="region of interest" description="Disordered" evidence="1">
    <location>
        <begin position="182"/>
        <end position="236"/>
    </location>
</feature>